<feature type="compositionally biased region" description="Polar residues" evidence="1">
    <location>
        <begin position="34"/>
        <end position="61"/>
    </location>
</feature>
<accession>A0A167B9T9</accession>
<feature type="region of interest" description="Disordered" evidence="1">
    <location>
        <begin position="444"/>
        <end position="463"/>
    </location>
</feature>
<feature type="compositionally biased region" description="Basic and acidic residues" evidence="1">
    <location>
        <begin position="863"/>
        <end position="875"/>
    </location>
</feature>
<gene>
    <name evidence="2" type="ORF">CI238_03339</name>
</gene>
<dbReference type="EMBL" id="LFIW01001782">
    <property type="protein sequence ID" value="KZL81061.1"/>
    <property type="molecule type" value="Genomic_DNA"/>
</dbReference>
<feature type="region of interest" description="Disordered" evidence="1">
    <location>
        <begin position="472"/>
        <end position="494"/>
    </location>
</feature>
<feature type="region of interest" description="Disordered" evidence="1">
    <location>
        <begin position="410"/>
        <end position="432"/>
    </location>
</feature>
<feature type="region of interest" description="Disordered" evidence="1">
    <location>
        <begin position="807"/>
        <end position="826"/>
    </location>
</feature>
<evidence type="ECO:0000313" key="3">
    <source>
        <dbReference type="Proteomes" id="UP000076584"/>
    </source>
</evidence>
<keyword evidence="3" id="KW-1185">Reference proteome</keyword>
<evidence type="ECO:0000256" key="1">
    <source>
        <dbReference type="SAM" id="MobiDB-lite"/>
    </source>
</evidence>
<dbReference type="Proteomes" id="UP000076584">
    <property type="component" value="Unassembled WGS sequence"/>
</dbReference>
<feature type="compositionally biased region" description="Polar residues" evidence="1">
    <location>
        <begin position="472"/>
        <end position="486"/>
    </location>
</feature>
<feature type="region of interest" description="Disordered" evidence="1">
    <location>
        <begin position="249"/>
        <end position="278"/>
    </location>
</feature>
<organism evidence="2 3">
    <name type="scientific">Colletotrichum incanum</name>
    <name type="common">Soybean anthracnose fungus</name>
    <dbReference type="NCBI Taxonomy" id="1573173"/>
    <lineage>
        <taxon>Eukaryota</taxon>
        <taxon>Fungi</taxon>
        <taxon>Dikarya</taxon>
        <taxon>Ascomycota</taxon>
        <taxon>Pezizomycotina</taxon>
        <taxon>Sordariomycetes</taxon>
        <taxon>Hypocreomycetidae</taxon>
        <taxon>Glomerellales</taxon>
        <taxon>Glomerellaceae</taxon>
        <taxon>Colletotrichum</taxon>
        <taxon>Colletotrichum spaethianum species complex</taxon>
    </lineage>
</organism>
<name>A0A167B9T9_COLIC</name>
<dbReference type="AlphaFoldDB" id="A0A167B9T9"/>
<reference evidence="2 3" key="1">
    <citation type="submission" date="2015-06" db="EMBL/GenBank/DDBJ databases">
        <title>Survival trade-offs in plant roots during colonization by closely related pathogenic and mutualistic fungi.</title>
        <authorList>
            <person name="Hacquard S."/>
            <person name="Kracher B."/>
            <person name="Hiruma K."/>
            <person name="Weinman A."/>
            <person name="Muench P."/>
            <person name="Garrido Oter R."/>
            <person name="Ver Loren van Themaat E."/>
            <person name="Dallerey J.-F."/>
            <person name="Damm U."/>
            <person name="Henrissat B."/>
            <person name="Lespinet O."/>
            <person name="Thon M."/>
            <person name="Kemen E."/>
            <person name="McHardy A.C."/>
            <person name="Schulze-Lefert P."/>
            <person name="O'Connell R.J."/>
        </authorList>
    </citation>
    <scope>NUCLEOTIDE SEQUENCE [LARGE SCALE GENOMIC DNA]</scope>
    <source>
        <strain evidence="2 3">MAFF 238704</strain>
    </source>
</reference>
<feature type="region of interest" description="Disordered" evidence="1">
    <location>
        <begin position="1"/>
        <end position="82"/>
    </location>
</feature>
<feature type="compositionally biased region" description="Low complexity" evidence="1">
    <location>
        <begin position="62"/>
        <end position="72"/>
    </location>
</feature>
<evidence type="ECO:0000313" key="2">
    <source>
        <dbReference type="EMBL" id="KZL81061.1"/>
    </source>
</evidence>
<feature type="region of interest" description="Disordered" evidence="1">
    <location>
        <begin position="856"/>
        <end position="875"/>
    </location>
</feature>
<sequence>MGFSWPSLGRWTSRRTQSPEVSLEPLRTVPAGHATTTTACYSPNGGNHNVSSSGFTQYDETSSSISSPSSSPTNEHHQQSAIGPFEVRTYGVEETEALLRGESSQALFALLQRQTEAKQRVRSERNEVSSRFWARTPSFAWKRNQEKTTSQQKQQRRRDHENYLHHHCDHQPYKDAYHKEKYDGTKEVNHCQHWEDAATLDEGADGANAGRRSETQRKSLAGTAEALMDNAPCLPCLCFPEFGRMVEEAEISSTTEGSAVPTPGHMQNVETGASLGGSPAPKGRLLSCLDDFSEKKVVGYEGPEWLTKDRVDMYRPTCDEFEGWQMDEEDEGPHEMSYDIPRPATGLGWYEDDESSVNSIIDHVGSRLNERYSDVSTETIIVKPQHFPVRKDSLQSSSLARSFIRASSLDEVGDAPTTGEHNSGEPNTSMSTVIDNTNCFLQSDTEDDDWLGPKPVRGGSVSYDNVERASNSLLDDSDRVSPTSSIFPPASSEEEEIDGLLDIYATCSDRETLPLTPSDQESNLPPYPSHHSSALGPLLAIARGLSLPPTTSFLALQEHLARNANILRYLALHCIPSPSISSIEHTTDLVEPILPPPLPQYPFFAQNYPHHPRRREYTRLLQAIRSVRWSADAINDMLAVIDFNPPPPGRGRPSTALPMFRKLRAADAQRKGYLTSAQLHRLHCHGLSLLDLLQMNDIPKVVTRGLGGRLVEAAESGALGIARECNLLDEEGALLELLADPDDLILKSPGRERRGWAGKGSGLRNCVGIDEDEKEATGDWGEGYDEETFVRSFVEDDCRGHGVDDIPYTVSPLSPEATTGEKSWDQRDVSPLTTSYRIQELVTLFHEVRSLSSVQNCQTDETAPDRGHTTPERTHGFQTCRDRSVLVVKEAARSPEMHRLFREIGVAPVTFDSNVPEDPTVQEAGFGNEDSRLALRNKSWGVDLGGTLSD</sequence>
<protein>
    <submittedName>
        <fullName evidence="2">Uncharacterized protein</fullName>
    </submittedName>
</protein>
<proteinExistence type="predicted"/>
<feature type="compositionally biased region" description="Polar residues" evidence="1">
    <location>
        <begin position="419"/>
        <end position="432"/>
    </location>
</feature>
<comment type="caution">
    <text evidence="2">The sequence shown here is derived from an EMBL/GenBank/DDBJ whole genome shotgun (WGS) entry which is preliminary data.</text>
</comment>
<dbReference type="STRING" id="1573173.A0A167B9T9"/>